<dbReference type="GO" id="GO:0006890">
    <property type="term" value="P:retrograde vesicle-mediated transport, Golgi to endoplasmic reticulum"/>
    <property type="evidence" value="ECO:0007669"/>
    <property type="project" value="InterPro"/>
</dbReference>
<dbReference type="InterPro" id="IPR056173">
    <property type="entry name" value="Sec20_C"/>
</dbReference>
<feature type="region of interest" description="Disordered" evidence="10">
    <location>
        <begin position="67"/>
        <end position="92"/>
    </location>
</feature>
<evidence type="ECO:0000256" key="1">
    <source>
        <dbReference type="ARBA" id="ARBA00004163"/>
    </source>
</evidence>
<dbReference type="Pfam" id="PF03908">
    <property type="entry name" value="Sec20"/>
    <property type="match status" value="1"/>
</dbReference>
<protein>
    <recommendedName>
        <fullName evidence="12">Sec20 C-terminal domain-containing protein</fullName>
    </recommendedName>
</protein>
<organism evidence="13 14">
    <name type="scientific">Rhinocladiella mackenziei CBS 650.93</name>
    <dbReference type="NCBI Taxonomy" id="1442369"/>
    <lineage>
        <taxon>Eukaryota</taxon>
        <taxon>Fungi</taxon>
        <taxon>Dikarya</taxon>
        <taxon>Ascomycota</taxon>
        <taxon>Pezizomycotina</taxon>
        <taxon>Eurotiomycetes</taxon>
        <taxon>Chaetothyriomycetidae</taxon>
        <taxon>Chaetothyriales</taxon>
        <taxon>Herpotrichiellaceae</taxon>
        <taxon>Rhinocladiella</taxon>
    </lineage>
</organism>
<sequence>MSFSLTQRLQALADSYKETLNLIQELRKFSPASYPDGDRAERRLELATEIHDRLKEQEDTLDILRQELEDESAPSSRRDRPSSPGDSERERNADLVARLTEDLKSARSNFRRAQLQSKRNADNEKRKEREQLFAERKDSGQPRGRATHEKLTQDELALRAADDVTMALRRVHNQLEGELSRSQFAQQTLEESQQALESLSQSYVGTTDLLKSSRGFVSQLVRSNKSDTWFLRSSFYILAATICWLFYRRILFGPMMLFIWWPLRMIWWFATTSLGAMGLGRVELASSPAPIPSLSVSVPGVNAKGMPTHNPNMKFKSMELPAKGGGWERPPAHVQQPTPEESVVETISRMIEDHGTNMDDLSGEERKTQQEQPRNSKKRMMEVEIETPGVSRDEL</sequence>
<evidence type="ECO:0000256" key="3">
    <source>
        <dbReference type="ARBA" id="ARBA00022692"/>
    </source>
</evidence>
<keyword evidence="7" id="KW-0175">Coiled coil</keyword>
<dbReference type="OrthoDB" id="46868at2759"/>
<keyword evidence="6 11" id="KW-1133">Transmembrane helix</keyword>
<comment type="similarity">
    <text evidence="9">Belongs to the SEC20 family.</text>
</comment>
<evidence type="ECO:0000256" key="6">
    <source>
        <dbReference type="ARBA" id="ARBA00022989"/>
    </source>
</evidence>
<dbReference type="RefSeq" id="XP_013270027.1">
    <property type="nucleotide sequence ID" value="XM_013414573.1"/>
</dbReference>
<evidence type="ECO:0000256" key="2">
    <source>
        <dbReference type="ARBA" id="ARBA00022448"/>
    </source>
</evidence>
<gene>
    <name evidence="13" type="ORF">Z518_08834</name>
</gene>
<dbReference type="Proteomes" id="UP000053617">
    <property type="component" value="Unassembled WGS sequence"/>
</dbReference>
<dbReference type="STRING" id="1442369.A0A0D2IHW9"/>
<keyword evidence="3 11" id="KW-0812">Transmembrane</keyword>
<name>A0A0D2IHW9_9EURO</name>
<evidence type="ECO:0000256" key="7">
    <source>
        <dbReference type="ARBA" id="ARBA00023054"/>
    </source>
</evidence>
<comment type="subcellular location">
    <subcellularLocation>
        <location evidence="1">Endoplasmic reticulum membrane</location>
        <topology evidence="1">Single-pass type IV membrane protein</topology>
    </subcellularLocation>
</comment>
<dbReference type="GO" id="GO:0031201">
    <property type="term" value="C:SNARE complex"/>
    <property type="evidence" value="ECO:0007669"/>
    <property type="project" value="TreeGrafter"/>
</dbReference>
<evidence type="ECO:0000259" key="12">
    <source>
        <dbReference type="Pfam" id="PF03908"/>
    </source>
</evidence>
<reference evidence="13 14" key="1">
    <citation type="submission" date="2015-01" db="EMBL/GenBank/DDBJ databases">
        <title>The Genome Sequence of Rhinocladiella mackenzie CBS 650.93.</title>
        <authorList>
            <consortium name="The Broad Institute Genomics Platform"/>
            <person name="Cuomo C."/>
            <person name="de Hoog S."/>
            <person name="Gorbushina A."/>
            <person name="Stielow B."/>
            <person name="Teixiera M."/>
            <person name="Abouelleil A."/>
            <person name="Chapman S.B."/>
            <person name="Priest M."/>
            <person name="Young S.K."/>
            <person name="Wortman J."/>
            <person name="Nusbaum C."/>
            <person name="Birren B."/>
        </authorList>
    </citation>
    <scope>NUCLEOTIDE SEQUENCE [LARGE SCALE GENOMIC DNA]</scope>
    <source>
        <strain evidence="13 14">CBS 650.93</strain>
    </source>
</reference>
<feature type="compositionally biased region" description="Basic and acidic residues" evidence="10">
    <location>
        <begin position="119"/>
        <end position="151"/>
    </location>
</feature>
<proteinExistence type="inferred from homology"/>
<feature type="transmembrane region" description="Helical" evidence="11">
    <location>
        <begin position="229"/>
        <end position="247"/>
    </location>
</feature>
<dbReference type="InterPro" id="IPR005606">
    <property type="entry name" value="Sec20"/>
</dbReference>
<keyword evidence="4" id="KW-0256">Endoplasmic reticulum</keyword>
<evidence type="ECO:0000256" key="5">
    <source>
        <dbReference type="ARBA" id="ARBA00022892"/>
    </source>
</evidence>
<dbReference type="AlphaFoldDB" id="A0A0D2IHW9"/>
<evidence type="ECO:0000256" key="11">
    <source>
        <dbReference type="SAM" id="Phobius"/>
    </source>
</evidence>
<keyword evidence="2" id="KW-0813">Transport</keyword>
<dbReference type="PANTHER" id="PTHR12825">
    <property type="entry name" value="BNIP1-RELATED"/>
    <property type="match status" value="1"/>
</dbReference>
<dbReference type="GeneID" id="25296905"/>
<feature type="compositionally biased region" description="Basic and acidic residues" evidence="10">
    <location>
        <begin position="76"/>
        <end position="92"/>
    </location>
</feature>
<evidence type="ECO:0000313" key="13">
    <source>
        <dbReference type="EMBL" id="KIX02891.1"/>
    </source>
</evidence>
<evidence type="ECO:0000256" key="4">
    <source>
        <dbReference type="ARBA" id="ARBA00022824"/>
    </source>
</evidence>
<accession>A0A0D2IHW9</accession>
<dbReference type="HOGENOM" id="CLU_038503_1_0_1"/>
<dbReference type="PANTHER" id="PTHR12825:SF0">
    <property type="entry name" value="VESICLE TRANSPORT PROTEIN SEC20"/>
    <property type="match status" value="1"/>
</dbReference>
<keyword evidence="8 11" id="KW-0472">Membrane</keyword>
<evidence type="ECO:0000313" key="14">
    <source>
        <dbReference type="Proteomes" id="UP000053617"/>
    </source>
</evidence>
<feature type="compositionally biased region" description="Basic and acidic residues" evidence="10">
    <location>
        <begin position="350"/>
        <end position="369"/>
    </location>
</feature>
<dbReference type="EMBL" id="KN847480">
    <property type="protein sequence ID" value="KIX02891.1"/>
    <property type="molecule type" value="Genomic_DNA"/>
</dbReference>
<dbReference type="GO" id="GO:0005484">
    <property type="term" value="F:SNAP receptor activity"/>
    <property type="evidence" value="ECO:0007669"/>
    <property type="project" value="InterPro"/>
</dbReference>
<feature type="domain" description="Sec20 C-terminal" evidence="12">
    <location>
        <begin position="161"/>
        <end position="250"/>
    </location>
</feature>
<feature type="region of interest" description="Disordered" evidence="10">
    <location>
        <begin position="350"/>
        <end position="395"/>
    </location>
</feature>
<keyword evidence="14" id="KW-1185">Reference proteome</keyword>
<dbReference type="VEuPathDB" id="FungiDB:Z518_08834"/>
<evidence type="ECO:0000256" key="9">
    <source>
        <dbReference type="ARBA" id="ARBA00037934"/>
    </source>
</evidence>
<evidence type="ECO:0000256" key="8">
    <source>
        <dbReference type="ARBA" id="ARBA00023136"/>
    </source>
</evidence>
<keyword evidence="5" id="KW-0931">ER-Golgi transport</keyword>
<dbReference type="GO" id="GO:0005789">
    <property type="term" value="C:endoplasmic reticulum membrane"/>
    <property type="evidence" value="ECO:0007669"/>
    <property type="project" value="UniProtKB-SubCell"/>
</dbReference>
<feature type="region of interest" description="Disordered" evidence="10">
    <location>
        <begin position="107"/>
        <end position="151"/>
    </location>
</feature>
<evidence type="ECO:0000256" key="10">
    <source>
        <dbReference type="SAM" id="MobiDB-lite"/>
    </source>
</evidence>